<dbReference type="AlphaFoldDB" id="A0A931DB51"/>
<feature type="transmembrane region" description="Helical" evidence="1">
    <location>
        <begin position="44"/>
        <end position="74"/>
    </location>
</feature>
<keyword evidence="3" id="KW-1185">Reference proteome</keyword>
<reference evidence="2" key="1">
    <citation type="submission" date="2020-11" db="EMBL/GenBank/DDBJ databases">
        <title>Sequencing the genomes of 1000 actinobacteria strains.</title>
        <authorList>
            <person name="Klenk H.-P."/>
        </authorList>
    </citation>
    <scope>NUCLEOTIDE SEQUENCE</scope>
    <source>
        <strain evidence="2">DSM 26152</strain>
    </source>
</reference>
<evidence type="ECO:0000313" key="2">
    <source>
        <dbReference type="EMBL" id="MBG6084176.1"/>
    </source>
</evidence>
<evidence type="ECO:0008006" key="4">
    <source>
        <dbReference type="Google" id="ProtNLM"/>
    </source>
</evidence>
<keyword evidence="1" id="KW-0812">Transmembrane</keyword>
<dbReference type="RefSeq" id="WP_196835522.1">
    <property type="nucleotide sequence ID" value="NZ_JADOTZ010000001.1"/>
</dbReference>
<accession>A0A931DB51</accession>
<gene>
    <name evidence="2" type="ORF">IW252_000943</name>
</gene>
<name>A0A931DB51_9MICC</name>
<evidence type="ECO:0000256" key="1">
    <source>
        <dbReference type="SAM" id="Phobius"/>
    </source>
</evidence>
<evidence type="ECO:0000313" key="3">
    <source>
        <dbReference type="Proteomes" id="UP000625033"/>
    </source>
</evidence>
<feature type="transmembrane region" description="Helical" evidence="1">
    <location>
        <begin position="12"/>
        <end position="32"/>
    </location>
</feature>
<feature type="transmembrane region" description="Helical" evidence="1">
    <location>
        <begin position="132"/>
        <end position="157"/>
    </location>
</feature>
<comment type="caution">
    <text evidence="2">The sequence shown here is derived from an EMBL/GenBank/DDBJ whole genome shotgun (WGS) entry which is preliminary data.</text>
</comment>
<dbReference type="EMBL" id="JADOTZ010000001">
    <property type="protein sequence ID" value="MBG6084176.1"/>
    <property type="molecule type" value="Genomic_DNA"/>
</dbReference>
<organism evidence="2 3">
    <name type="scientific">Zhihengliuella flava</name>
    <dbReference type="NCBI Taxonomy" id="1285193"/>
    <lineage>
        <taxon>Bacteria</taxon>
        <taxon>Bacillati</taxon>
        <taxon>Actinomycetota</taxon>
        <taxon>Actinomycetes</taxon>
        <taxon>Micrococcales</taxon>
        <taxon>Micrococcaceae</taxon>
        <taxon>Zhihengliuella</taxon>
    </lineage>
</organism>
<sequence length="160" mass="17012">MDVINWLHELAAPLGPALQSLVIALAGAIPFVESYTGSALGVVIGLPVAVAITAAVIGNWLCMFGLVTLGAGIQRKLAEKSRCEPSKGQQRFMRMFNRFGVPGVSLLGQWVLPSQITSMLLVGIGSNKRQVIIWQTISIILWGIGFGLLAMLGVSALENL</sequence>
<protein>
    <recommendedName>
        <fullName evidence="4">Small multidrug efflux protein</fullName>
    </recommendedName>
</protein>
<keyword evidence="1" id="KW-1133">Transmembrane helix</keyword>
<keyword evidence="1" id="KW-0472">Membrane</keyword>
<dbReference type="Proteomes" id="UP000625033">
    <property type="component" value="Unassembled WGS sequence"/>
</dbReference>
<proteinExistence type="predicted"/>